<reference evidence="1 2" key="1">
    <citation type="submission" date="2018-07" db="EMBL/GenBank/DDBJ databases">
        <title>Genomic Encyclopedia of Type Strains, Phase IV (KMG-IV): sequencing the most valuable type-strain genomes for metagenomic binning, comparative biology and taxonomic classification.</title>
        <authorList>
            <person name="Goeker M."/>
        </authorList>
    </citation>
    <scope>NUCLEOTIDE SEQUENCE [LARGE SCALE GENOMIC DNA]</scope>
    <source>
        <strain evidence="1 2">DSM 25528</strain>
    </source>
</reference>
<protein>
    <submittedName>
        <fullName evidence="1">Alpha-beta hydrolase superfamily lysophospholipase</fullName>
    </submittedName>
</protein>
<dbReference type="PANTHER" id="PTHR43265">
    <property type="entry name" value="ESTERASE ESTD"/>
    <property type="match status" value="1"/>
</dbReference>
<evidence type="ECO:0000313" key="2">
    <source>
        <dbReference type="Proteomes" id="UP000252582"/>
    </source>
</evidence>
<comment type="caution">
    <text evidence="1">The sequence shown here is derived from an EMBL/GenBank/DDBJ whole genome shotgun (WGS) entry which is preliminary data.</text>
</comment>
<gene>
    <name evidence="1" type="ORF">DFR48_11223</name>
</gene>
<dbReference type="PANTHER" id="PTHR43265:SF1">
    <property type="entry name" value="ESTERASE ESTD"/>
    <property type="match status" value="1"/>
</dbReference>
<dbReference type="Gene3D" id="3.40.50.1820">
    <property type="entry name" value="alpha/beta hydrolase"/>
    <property type="match status" value="2"/>
</dbReference>
<dbReference type="InterPro" id="IPR029058">
    <property type="entry name" value="AB_hydrolase_fold"/>
</dbReference>
<dbReference type="InterPro" id="IPR053145">
    <property type="entry name" value="AB_hydrolase_Est10"/>
</dbReference>
<proteinExistence type="predicted"/>
<dbReference type="Proteomes" id="UP000252582">
    <property type="component" value="Unassembled WGS sequence"/>
</dbReference>
<keyword evidence="2" id="KW-1185">Reference proteome</keyword>
<name>A0A6I7HKC5_9HYPH</name>
<dbReference type="EMBL" id="QPIX01000012">
    <property type="protein sequence ID" value="RCW20791.1"/>
    <property type="molecule type" value="Genomic_DNA"/>
</dbReference>
<accession>A0A6I7HKC5</accession>
<dbReference type="AlphaFoldDB" id="A0A6I7HKC5"/>
<organism evidence="1 2">
    <name type="scientific">Ciceribacter lividus</name>
    <dbReference type="NCBI Taxonomy" id="1197950"/>
    <lineage>
        <taxon>Bacteria</taxon>
        <taxon>Pseudomonadati</taxon>
        <taxon>Pseudomonadota</taxon>
        <taxon>Alphaproteobacteria</taxon>
        <taxon>Hyphomicrobiales</taxon>
        <taxon>Rhizobiaceae</taxon>
        <taxon>Ciceribacter</taxon>
    </lineage>
</organism>
<keyword evidence="1" id="KW-0378">Hydrolase</keyword>
<dbReference type="RefSeq" id="WP_114364729.1">
    <property type="nucleotide sequence ID" value="NZ_QPIX01000012.1"/>
</dbReference>
<dbReference type="GO" id="GO:0052689">
    <property type="term" value="F:carboxylic ester hydrolase activity"/>
    <property type="evidence" value="ECO:0007669"/>
    <property type="project" value="TreeGrafter"/>
</dbReference>
<dbReference type="SUPFAM" id="SSF53474">
    <property type="entry name" value="alpha/beta-Hydrolases"/>
    <property type="match status" value="2"/>
</dbReference>
<evidence type="ECO:0000313" key="1">
    <source>
        <dbReference type="EMBL" id="RCW20791.1"/>
    </source>
</evidence>
<sequence>MKQQTSLPAASSGGPSAARPVAFSETIGLFMPADGQVVADVGVLFVSPWGLEEMCLRKFWRIIADDLSACGIASLRFDYPGTGDALDRSDFSGGLTIWEDAVVAAAGRLAALSGCSRIVVVGQGLGTAIALRAIHRLDGVAGFVALAPVTSGRAYLREMQIWAKMVEEGLGIAKEHRAAEGIVIAGLAMPEEIAADIRKFSLATLGEKPAPQCLVVKRPDRPGDQEFAAKLVADGALVTEADYQGYDDLVSNPATAVMPQAVRLAVVDWISRLAAALPAQLAKPRLASVEPAVLCGPDFREEALNFGEGGRLYGVLCEPLGERNGATVLLVGTAYDRAAGWARSGVRLARDLAAQGIPSLRFDTANVADSPPVPRLPDQVLYHEAQSNDVSAALDVVERRHLLPVVATGRCSGAYLAFRSALQDARIEGVVAVNPFVFYWDPARDIDESLRFVPRTLGDYKGRLLQGETFQRLLQGRVDIARAATNIGRALGRRLARHAMPLIHMLPQNRVMRREVVGAFHTLSDRGVPVALLYSENDVGLDHFAEQFGSSARGLRRYKNVDLTILEGADHNLTPEPARLSYFETLSAIASALDPQA</sequence>